<dbReference type="EC" id="2.5.1.56" evidence="2"/>
<feature type="domain" description="AFP-like" evidence="1">
    <location>
        <begin position="282"/>
        <end position="334"/>
    </location>
</feature>
<dbReference type="Gene3D" id="3.20.20.70">
    <property type="entry name" value="Aldolase class I"/>
    <property type="match status" value="1"/>
</dbReference>
<dbReference type="InterPro" id="IPR036732">
    <property type="entry name" value="AFP_Neu5c_C_sf"/>
</dbReference>
<dbReference type="RefSeq" id="WP_147575720.1">
    <property type="nucleotide sequence ID" value="NZ_VOWB01000048.1"/>
</dbReference>
<evidence type="ECO:0000259" key="1">
    <source>
        <dbReference type="PROSITE" id="PS50844"/>
    </source>
</evidence>
<dbReference type="AlphaFoldDB" id="A0A5C7DLW9"/>
<proteinExistence type="predicted"/>
<dbReference type="InterPro" id="IPR051690">
    <property type="entry name" value="PseI-like"/>
</dbReference>
<dbReference type="Proteomes" id="UP000321310">
    <property type="component" value="Unassembled WGS sequence"/>
</dbReference>
<name>A0A5C7DLW9_9BACT</name>
<dbReference type="PANTHER" id="PTHR42966:SF1">
    <property type="entry name" value="SIALIC ACID SYNTHASE"/>
    <property type="match status" value="1"/>
</dbReference>
<evidence type="ECO:0000313" key="2">
    <source>
        <dbReference type="EMBL" id="TXE81324.1"/>
    </source>
</evidence>
<dbReference type="SUPFAM" id="SSF51569">
    <property type="entry name" value="Aldolase"/>
    <property type="match status" value="1"/>
</dbReference>
<dbReference type="InterPro" id="IPR057736">
    <property type="entry name" value="SAF_PseI/NeuA/NeuB"/>
</dbReference>
<dbReference type="EMBL" id="VOWB01000048">
    <property type="protein sequence ID" value="TXE81324.1"/>
    <property type="molecule type" value="Genomic_DNA"/>
</dbReference>
<accession>A0A5C7DLW9</accession>
<organism evidence="2 3">
    <name type="scientific">Campylobacter peloridis</name>
    <dbReference type="NCBI Taxonomy" id="488546"/>
    <lineage>
        <taxon>Bacteria</taxon>
        <taxon>Pseudomonadati</taxon>
        <taxon>Campylobacterota</taxon>
        <taxon>Epsilonproteobacteria</taxon>
        <taxon>Campylobacterales</taxon>
        <taxon>Campylobacteraceae</taxon>
        <taxon>Campylobacter</taxon>
    </lineage>
</organism>
<dbReference type="InterPro" id="IPR020007">
    <property type="entry name" value="NeuB/NeuA"/>
</dbReference>
<dbReference type="InterPro" id="IPR006190">
    <property type="entry name" value="SAF_AFP_Neu5Ac"/>
</dbReference>
<comment type="caution">
    <text evidence="2">The sequence shown here is derived from an EMBL/GenBank/DDBJ whole genome shotgun (WGS) entry which is preliminary data.</text>
</comment>
<evidence type="ECO:0000313" key="3">
    <source>
        <dbReference type="Proteomes" id="UP000321310"/>
    </source>
</evidence>
<keyword evidence="2" id="KW-0808">Transferase</keyword>
<dbReference type="PROSITE" id="PS50844">
    <property type="entry name" value="AFP_LIKE"/>
    <property type="match status" value="1"/>
</dbReference>
<dbReference type="GO" id="GO:0050462">
    <property type="term" value="F:N-acetylneuraminate synthase activity"/>
    <property type="evidence" value="ECO:0007669"/>
    <property type="project" value="UniProtKB-EC"/>
</dbReference>
<dbReference type="GO" id="GO:0047444">
    <property type="term" value="F:N-acylneuraminate-9-phosphate synthase activity"/>
    <property type="evidence" value="ECO:0007669"/>
    <property type="project" value="TreeGrafter"/>
</dbReference>
<protein>
    <submittedName>
        <fullName evidence="2">N-acetylneuraminate synthase</fullName>
        <ecNumber evidence="2">2.5.1.56</ecNumber>
    </submittedName>
</protein>
<dbReference type="PANTHER" id="PTHR42966">
    <property type="entry name" value="N-ACETYLNEURAMINATE SYNTHASE"/>
    <property type="match status" value="1"/>
</dbReference>
<dbReference type="Pfam" id="PF03102">
    <property type="entry name" value="NeuB"/>
    <property type="match status" value="1"/>
</dbReference>
<dbReference type="InterPro" id="IPR013132">
    <property type="entry name" value="PseI/NeuA/B-like_N"/>
</dbReference>
<gene>
    <name evidence="2" type="primary">neuB</name>
    <name evidence="2" type="ORF">FPD46_05730</name>
</gene>
<dbReference type="SUPFAM" id="SSF51269">
    <property type="entry name" value="AFP III-like domain"/>
    <property type="match status" value="1"/>
</dbReference>
<dbReference type="InterPro" id="IPR013974">
    <property type="entry name" value="SAF"/>
</dbReference>
<dbReference type="InterPro" id="IPR013785">
    <property type="entry name" value="Aldolase_TIM"/>
</dbReference>
<dbReference type="CDD" id="cd11615">
    <property type="entry name" value="SAF_NeuB_like"/>
    <property type="match status" value="1"/>
</dbReference>
<dbReference type="Pfam" id="PF08666">
    <property type="entry name" value="SAF"/>
    <property type="match status" value="1"/>
</dbReference>
<dbReference type="GO" id="GO:0016051">
    <property type="term" value="P:carbohydrate biosynthetic process"/>
    <property type="evidence" value="ECO:0007669"/>
    <property type="project" value="InterPro"/>
</dbReference>
<reference evidence="2 3" key="1">
    <citation type="submission" date="2019-07" db="EMBL/GenBank/DDBJ databases">
        <title>Rapid identification of Enteric Bacteria from Whole Genome Sequences (WGS) using Average Nucleotide Identity (ANI).</title>
        <authorList>
            <person name="Lane C."/>
        </authorList>
    </citation>
    <scope>NUCLEOTIDE SEQUENCE [LARGE SCALE GENOMIC DNA]</scope>
    <source>
        <strain evidence="2 3">2016D-0250</strain>
    </source>
</reference>
<sequence>MNKTIIIAEAGVNHNGNLDIAKKLIEVASNANADYVKFQTFIAKDCISKNAKKAKYQIENTKNNETQLQMIQKLELSKKDHEILINHCKKFNIKFLSTAFDMKSIKLLNDLNLDIFKIPSGEITNLPYLKAIAKLNKKIILSTGMSTLAEIENAINILVKNGTKRKNISLLHCTSEYPAPFEEVNLKVIQTLKDAFKLNVGYSDHTKGINIALGAVAMGATIIEKHFTLDKNMQGPDHLASLEPQELKAMIKGIKELELAFGDGIKKPSKSEKKNIKIVRKFLVANEDIKKGDKFNTNNLTTKRSGKGICAMNYDKYIGKIAKKNYKKDEIINE</sequence>
<dbReference type="NCBIfam" id="TIGR03569">
    <property type="entry name" value="NeuB_NnaB"/>
    <property type="match status" value="1"/>
</dbReference>
<dbReference type="Gene3D" id="3.90.1210.10">
    <property type="entry name" value="Antifreeze-like/N-acetylneuraminic acid synthase C-terminal domain"/>
    <property type="match status" value="1"/>
</dbReference>